<comment type="subcellular location">
    <subcellularLocation>
        <location evidence="10">Cell inner membrane</location>
        <topology evidence="10">Peripheral membrane protein</topology>
        <orientation evidence="10">Cytoplasmic side</orientation>
    </subcellularLocation>
</comment>
<evidence type="ECO:0000256" key="9">
    <source>
        <dbReference type="ARBA" id="ARBA00023211"/>
    </source>
</evidence>
<dbReference type="UniPathway" id="UPA00359">
    <property type="reaction ID" value="UER00480"/>
</dbReference>
<dbReference type="EC" id="3.6.1.54" evidence="10"/>
<feature type="binding site" evidence="10">
    <location>
        <position position="205"/>
    </location>
    <ligand>
        <name>Mn(2+)</name>
        <dbReference type="ChEBI" id="CHEBI:29035"/>
        <label>2</label>
    </ligand>
</feature>
<dbReference type="PANTHER" id="PTHR34990">
    <property type="entry name" value="UDP-2,3-DIACYLGLUCOSAMINE HYDROLASE-RELATED"/>
    <property type="match status" value="1"/>
</dbReference>
<accession>A0A7V2WVA0</accession>
<dbReference type="Proteomes" id="UP000885750">
    <property type="component" value="Unassembled WGS sequence"/>
</dbReference>
<evidence type="ECO:0000259" key="11">
    <source>
        <dbReference type="Pfam" id="PF00149"/>
    </source>
</evidence>
<sequence>MTTYFIADLHLDDSRPDITQLFIEFLDSIKLKADELYILGDLFEYWIGDDVLELKPEACPNTVKLMQTVVAQLKALADSGVNIYLGHGNRDFLIGDQFAQAVGASLLDEMTVIDLYGTPTLLMHGDTLCTDDIEYQQLRVILRNPQWQADFLSKSIQDRIKEADNLRLISQKQTKDKQADSLDVNQQQVEKIMREFNVRQLIHGHTHRPATHEFLLDNLPAKRIVLADWYQQSSWLKVDSDK</sequence>
<feature type="binding site" evidence="10">
    <location>
        <position position="41"/>
    </location>
    <ligand>
        <name>Mn(2+)</name>
        <dbReference type="ChEBI" id="CHEBI:29035"/>
        <label>1</label>
    </ligand>
</feature>
<dbReference type="SUPFAM" id="SSF56300">
    <property type="entry name" value="Metallo-dependent phosphatases"/>
    <property type="match status" value="1"/>
</dbReference>
<comment type="caution">
    <text evidence="12">The sequence shown here is derived from an EMBL/GenBank/DDBJ whole genome shotgun (WGS) entry which is preliminary data.</text>
</comment>
<dbReference type="NCBIfam" id="TIGR01854">
    <property type="entry name" value="lipid_A_lpxH"/>
    <property type="match status" value="1"/>
</dbReference>
<keyword evidence="9 10" id="KW-0464">Manganese</keyword>
<dbReference type="GO" id="GO:0005737">
    <property type="term" value="C:cytoplasm"/>
    <property type="evidence" value="ECO:0007669"/>
    <property type="project" value="InterPro"/>
</dbReference>
<keyword evidence="6 10" id="KW-0378">Hydrolase</keyword>
<keyword evidence="8 10" id="KW-0472">Membrane</keyword>
<dbReference type="GO" id="GO:0009245">
    <property type="term" value="P:lipid A biosynthetic process"/>
    <property type="evidence" value="ECO:0007669"/>
    <property type="project" value="UniProtKB-UniRule"/>
</dbReference>
<keyword evidence="2 10" id="KW-0444">Lipid biosynthesis</keyword>
<evidence type="ECO:0000256" key="3">
    <source>
        <dbReference type="ARBA" id="ARBA00022519"/>
    </source>
</evidence>
<evidence type="ECO:0000256" key="10">
    <source>
        <dbReference type="HAMAP-Rule" id="MF_00575"/>
    </source>
</evidence>
<feature type="binding site" evidence="10">
    <location>
        <position position="207"/>
    </location>
    <ligand>
        <name>Mn(2+)</name>
        <dbReference type="ChEBI" id="CHEBI:29035"/>
        <label>1</label>
    </ligand>
</feature>
<feature type="binding site" evidence="10">
    <location>
        <position position="124"/>
    </location>
    <ligand>
        <name>Mn(2+)</name>
        <dbReference type="ChEBI" id="CHEBI:29035"/>
        <label>2</label>
    </ligand>
</feature>
<feature type="binding site" evidence="10">
    <location>
        <position position="8"/>
    </location>
    <ligand>
        <name>Mn(2+)</name>
        <dbReference type="ChEBI" id="CHEBI:29035"/>
        <label>1</label>
    </ligand>
</feature>
<comment type="pathway">
    <text evidence="10">Glycolipid biosynthesis; lipid IV(A) biosynthesis; lipid IV(A) from (3R)-3-hydroxytetradecanoyl-[acyl-carrier-protein] and UDP-N-acetyl-alpha-D-glucosamine: step 4/6.</text>
</comment>
<dbReference type="EMBL" id="DRMS01000280">
    <property type="protein sequence ID" value="HFC92645.1"/>
    <property type="molecule type" value="Genomic_DNA"/>
</dbReference>
<feature type="domain" description="Calcineurin-like phosphoesterase" evidence="11">
    <location>
        <begin position="1"/>
        <end position="209"/>
    </location>
</feature>
<dbReference type="CDD" id="cd07398">
    <property type="entry name" value="MPP_YbbF-LpxH"/>
    <property type="match status" value="1"/>
</dbReference>
<evidence type="ECO:0000313" key="12">
    <source>
        <dbReference type="EMBL" id="HFC92645.1"/>
    </source>
</evidence>
<evidence type="ECO:0000256" key="5">
    <source>
        <dbReference type="ARBA" id="ARBA00022723"/>
    </source>
</evidence>
<feature type="binding site" evidence="10">
    <location>
        <begin position="89"/>
        <end position="90"/>
    </location>
    <ligand>
        <name>substrate</name>
    </ligand>
</feature>
<proteinExistence type="inferred from homology"/>
<name>A0A7V2WVA0_LEUMU</name>
<feature type="binding site" evidence="10">
    <location>
        <position position="205"/>
    </location>
    <ligand>
        <name>substrate</name>
    </ligand>
</feature>
<dbReference type="Gene3D" id="3.60.21.10">
    <property type="match status" value="1"/>
</dbReference>
<comment type="catalytic activity">
    <reaction evidence="10">
        <text>UDP-2-N,3-O-bis[(3R)-3-hydroxytetradecanoyl]-alpha-D-glucosamine + H2O = 2-N,3-O-bis[(3R)-3-hydroxytetradecanoyl]-alpha-D-glucosaminyl 1-phosphate + UMP + 2 H(+)</text>
        <dbReference type="Rhea" id="RHEA:25213"/>
        <dbReference type="ChEBI" id="CHEBI:15377"/>
        <dbReference type="ChEBI" id="CHEBI:15378"/>
        <dbReference type="ChEBI" id="CHEBI:57865"/>
        <dbReference type="ChEBI" id="CHEBI:57957"/>
        <dbReference type="ChEBI" id="CHEBI:78847"/>
        <dbReference type="EC" id="3.6.1.54"/>
    </reaction>
</comment>
<comment type="cofactor">
    <cofactor evidence="10">
        <name>Mn(2+)</name>
        <dbReference type="ChEBI" id="CHEBI:29035"/>
    </cofactor>
    <text evidence="10">Binds 2 Mn(2+) ions per subunit in a binuclear metal center.</text>
</comment>
<keyword evidence="4 10" id="KW-0441">Lipid A biosynthesis</keyword>
<protein>
    <recommendedName>
        <fullName evidence="10">UDP-2,3-diacylglucosamine hydrolase</fullName>
        <ecNumber evidence="10">3.6.1.54</ecNumber>
    </recommendedName>
    <alternativeName>
        <fullName evidence="10">UDP-2,3-diacylglucosamine diphosphatase</fullName>
    </alternativeName>
</protein>
<keyword evidence="1 10" id="KW-1003">Cell membrane</keyword>
<dbReference type="GO" id="GO:0008758">
    <property type="term" value="F:UDP-2,3-diacylglucosamine hydrolase activity"/>
    <property type="evidence" value="ECO:0007669"/>
    <property type="project" value="UniProtKB-UniRule"/>
</dbReference>
<dbReference type="AlphaFoldDB" id="A0A7V2WVA0"/>
<keyword evidence="3 10" id="KW-0997">Cell inner membrane</keyword>
<dbReference type="InterPro" id="IPR029052">
    <property type="entry name" value="Metallo-depent_PP-like"/>
</dbReference>
<evidence type="ECO:0000256" key="7">
    <source>
        <dbReference type="ARBA" id="ARBA00023098"/>
    </source>
</evidence>
<dbReference type="PANTHER" id="PTHR34990:SF1">
    <property type="entry name" value="UDP-2,3-DIACYLGLUCOSAMINE HYDROLASE"/>
    <property type="match status" value="1"/>
</dbReference>
<dbReference type="HAMAP" id="MF_00575">
    <property type="entry name" value="LpxH"/>
    <property type="match status" value="1"/>
</dbReference>
<dbReference type="NCBIfam" id="NF003743">
    <property type="entry name" value="PRK05340.1"/>
    <property type="match status" value="1"/>
</dbReference>
<comment type="function">
    <text evidence="10">Hydrolyzes the pyrophosphate bond of UDP-2,3-diacylglucosamine to yield 2,3-diacylglucosamine 1-phosphate (lipid X) and UMP by catalyzing the attack of water at the alpha-P atom. Involved in the biosynthesis of lipid A, a phosphorylated glycolipid that anchors the lipopolysaccharide to the outer membrane of the cell.</text>
</comment>
<evidence type="ECO:0000256" key="4">
    <source>
        <dbReference type="ARBA" id="ARBA00022556"/>
    </source>
</evidence>
<organism evidence="12">
    <name type="scientific">Leucothrix mucor</name>
    <dbReference type="NCBI Taxonomy" id="45248"/>
    <lineage>
        <taxon>Bacteria</taxon>
        <taxon>Pseudomonadati</taxon>
        <taxon>Pseudomonadota</taxon>
        <taxon>Gammaproteobacteria</taxon>
        <taxon>Thiotrichales</taxon>
        <taxon>Thiotrichaceae</taxon>
        <taxon>Leucothrix</taxon>
    </lineage>
</organism>
<evidence type="ECO:0000256" key="8">
    <source>
        <dbReference type="ARBA" id="ARBA00023136"/>
    </source>
</evidence>
<evidence type="ECO:0000256" key="1">
    <source>
        <dbReference type="ARBA" id="ARBA00022475"/>
    </source>
</evidence>
<reference evidence="12" key="1">
    <citation type="journal article" date="2020" name="mSystems">
        <title>Genome- and Community-Level Interaction Insights into Carbon Utilization and Element Cycling Functions of Hydrothermarchaeota in Hydrothermal Sediment.</title>
        <authorList>
            <person name="Zhou Z."/>
            <person name="Liu Y."/>
            <person name="Xu W."/>
            <person name="Pan J."/>
            <person name="Luo Z.H."/>
            <person name="Li M."/>
        </authorList>
    </citation>
    <scope>NUCLEOTIDE SEQUENCE [LARGE SCALE GENOMIC DNA]</scope>
    <source>
        <strain evidence="12">HyVt-493</strain>
    </source>
</reference>
<feature type="binding site" evidence="10">
    <location>
        <position position="177"/>
    </location>
    <ligand>
        <name>substrate</name>
    </ligand>
</feature>
<gene>
    <name evidence="10" type="primary">lpxH</name>
    <name evidence="12" type="ORF">ENJ51_07515</name>
</gene>
<evidence type="ECO:0000256" key="2">
    <source>
        <dbReference type="ARBA" id="ARBA00022516"/>
    </source>
</evidence>
<keyword evidence="7 10" id="KW-0443">Lipid metabolism</keyword>
<dbReference type="GO" id="GO:0030145">
    <property type="term" value="F:manganese ion binding"/>
    <property type="evidence" value="ECO:0007669"/>
    <property type="project" value="UniProtKB-UniRule"/>
</dbReference>
<feature type="binding site" evidence="10">
    <location>
        <position position="170"/>
    </location>
    <ligand>
        <name>substrate</name>
    </ligand>
</feature>
<dbReference type="InterPro" id="IPR004843">
    <property type="entry name" value="Calcineurin-like_PHP"/>
</dbReference>
<dbReference type="Pfam" id="PF00149">
    <property type="entry name" value="Metallophos"/>
    <property type="match status" value="1"/>
</dbReference>
<feature type="binding site" evidence="10">
    <location>
        <position position="174"/>
    </location>
    <ligand>
        <name>substrate</name>
    </ligand>
</feature>
<feature type="binding site" evidence="10">
    <location>
        <position position="132"/>
    </location>
    <ligand>
        <name>substrate</name>
    </ligand>
</feature>
<feature type="binding site" evidence="10">
    <location>
        <position position="89"/>
    </location>
    <ligand>
        <name>Mn(2+)</name>
        <dbReference type="ChEBI" id="CHEBI:29035"/>
        <label>2</label>
    </ligand>
</feature>
<dbReference type="InterPro" id="IPR010138">
    <property type="entry name" value="UDP-diacylglucosamine_Hdrlase"/>
</dbReference>
<feature type="binding site" evidence="10">
    <location>
        <position position="10"/>
    </location>
    <ligand>
        <name>Mn(2+)</name>
        <dbReference type="ChEBI" id="CHEBI:29035"/>
        <label>1</label>
    </ligand>
</feature>
<dbReference type="InterPro" id="IPR043461">
    <property type="entry name" value="LpxH-like"/>
</dbReference>
<dbReference type="GO" id="GO:0019897">
    <property type="term" value="C:extrinsic component of plasma membrane"/>
    <property type="evidence" value="ECO:0007669"/>
    <property type="project" value="UniProtKB-UniRule"/>
</dbReference>
<evidence type="ECO:0000256" key="6">
    <source>
        <dbReference type="ARBA" id="ARBA00022801"/>
    </source>
</evidence>
<feature type="binding site" evidence="10">
    <location>
        <position position="41"/>
    </location>
    <ligand>
        <name>Mn(2+)</name>
        <dbReference type="ChEBI" id="CHEBI:29035"/>
        <label>2</label>
    </ligand>
</feature>
<keyword evidence="5 10" id="KW-0479">Metal-binding</keyword>
<comment type="similarity">
    <text evidence="10">Belongs to the LpxH family.</text>
</comment>